<feature type="compositionally biased region" description="Basic and acidic residues" evidence="1">
    <location>
        <begin position="36"/>
        <end position="48"/>
    </location>
</feature>
<dbReference type="AlphaFoldDB" id="Q754B0"/>
<protein>
    <submittedName>
        <fullName evidence="2">AFR162Cp</fullName>
    </submittedName>
</protein>
<feature type="compositionally biased region" description="Polar residues" evidence="1">
    <location>
        <begin position="16"/>
        <end position="34"/>
    </location>
</feature>
<feature type="compositionally biased region" description="Polar residues" evidence="1">
    <location>
        <begin position="126"/>
        <end position="135"/>
    </location>
</feature>
<evidence type="ECO:0000313" key="3">
    <source>
        <dbReference type="Proteomes" id="UP000000591"/>
    </source>
</evidence>
<reference evidence="2 3" key="1">
    <citation type="journal article" date="2004" name="Science">
        <title>The Ashbya gossypii genome as a tool for mapping the ancient Saccharomyces cerevisiae genome.</title>
        <authorList>
            <person name="Dietrich F.S."/>
            <person name="Voegeli S."/>
            <person name="Brachat S."/>
            <person name="Lerch A."/>
            <person name="Gates K."/>
            <person name="Steiner S."/>
            <person name="Mohr C."/>
            <person name="Pohlmann R."/>
            <person name="Luedi P."/>
            <person name="Choi S."/>
            <person name="Wing R.A."/>
            <person name="Flavier A."/>
            <person name="Gaffney T.D."/>
            <person name="Philippsen P."/>
        </authorList>
    </citation>
    <scope>NUCLEOTIDE SEQUENCE [LARGE SCALE GENOMIC DNA]</scope>
    <source>
        <strain evidence="3">ATCC 10895 / CBS 109.51 / FGSC 9923 / NRRL Y-1056</strain>
    </source>
</reference>
<dbReference type="EMBL" id="AE016819">
    <property type="protein sequence ID" value="AAS53533.1"/>
    <property type="molecule type" value="Genomic_DNA"/>
</dbReference>
<dbReference type="RefSeq" id="NP_985709.1">
    <property type="nucleotide sequence ID" value="NM_211063.1"/>
</dbReference>
<proteinExistence type="predicted"/>
<feature type="region of interest" description="Disordered" evidence="1">
    <location>
        <begin position="292"/>
        <end position="318"/>
    </location>
</feature>
<sequence length="360" mass="39280">MRAELHLAGTRKHRPSSSAPIPTTPVSRSRSSLPPDTEHISASRDLLKPVRSTVTARREPVPADALTVESPPVAPGSPKAIPLLVVPSPLRTPPPLAQHSCAAREGSSPPRYPPCPPSPPLRATSRKSNPPTEDMTTCHLHEQPAMGRRPVNRTSTLQAIITPEEPARLPEDADKPSGGCSKPEPPAADSLPVRLPGTPEAPAHLLGATKDLKMHIIRVMDKLKAGDQQELPREELLAVLDCSLSAISHWSLQAQLAQLSQSKSVWDSRLLVENNLIKKEAEFFKKRLEQAGRSAGTEPASAGRVAKRPLAQTPRKRQALLDSPQGYKLVENTKPHPRMRRHMDNPSTSGFVRVFHLERL</sequence>
<dbReference type="FunCoup" id="Q754B0">
    <property type="interactions" value="37"/>
</dbReference>
<evidence type="ECO:0000313" key="2">
    <source>
        <dbReference type="EMBL" id="AAS53533.1"/>
    </source>
</evidence>
<dbReference type="Proteomes" id="UP000000591">
    <property type="component" value="Chromosome VI"/>
</dbReference>
<keyword evidence="3" id="KW-1185">Reference proteome</keyword>
<feature type="compositionally biased region" description="Pro residues" evidence="1">
    <location>
        <begin position="110"/>
        <end position="120"/>
    </location>
</feature>
<evidence type="ECO:0000256" key="1">
    <source>
        <dbReference type="SAM" id="MobiDB-lite"/>
    </source>
</evidence>
<feature type="region of interest" description="Disordered" evidence="1">
    <location>
        <begin position="160"/>
        <end position="193"/>
    </location>
</feature>
<gene>
    <name evidence="2" type="ORF">AGOS_AFR162C</name>
</gene>
<reference evidence="3" key="2">
    <citation type="journal article" date="2013" name="G3 (Bethesda)">
        <title>Genomes of Ashbya fungi isolated from insects reveal four mating-type loci, numerous translocations, lack of transposons, and distinct gene duplications.</title>
        <authorList>
            <person name="Dietrich F.S."/>
            <person name="Voegeli S."/>
            <person name="Kuo S."/>
            <person name="Philippsen P."/>
        </authorList>
    </citation>
    <scope>GENOME REANNOTATION</scope>
    <source>
        <strain evidence="3">ATCC 10895 / CBS 109.51 / FGSC 9923 / NRRL Y-1056</strain>
    </source>
</reference>
<feature type="region of interest" description="Disordered" evidence="1">
    <location>
        <begin position="1"/>
        <end position="137"/>
    </location>
</feature>
<feature type="compositionally biased region" description="Basic and acidic residues" evidence="1">
    <location>
        <begin position="165"/>
        <end position="175"/>
    </location>
</feature>
<dbReference type="GeneID" id="4621961"/>
<dbReference type="InParanoid" id="Q754B0"/>
<organism evidence="2 3">
    <name type="scientific">Eremothecium gossypii (strain ATCC 10895 / CBS 109.51 / FGSC 9923 / NRRL Y-1056)</name>
    <name type="common">Yeast</name>
    <name type="synonym">Ashbya gossypii</name>
    <dbReference type="NCBI Taxonomy" id="284811"/>
    <lineage>
        <taxon>Eukaryota</taxon>
        <taxon>Fungi</taxon>
        <taxon>Dikarya</taxon>
        <taxon>Ascomycota</taxon>
        <taxon>Saccharomycotina</taxon>
        <taxon>Saccharomycetes</taxon>
        <taxon>Saccharomycetales</taxon>
        <taxon>Saccharomycetaceae</taxon>
        <taxon>Eremothecium</taxon>
    </lineage>
</organism>
<accession>Q754B0</accession>
<name>Q754B0_EREGS</name>
<dbReference type="eggNOG" id="ENOG502S5IG">
    <property type="taxonomic scope" value="Eukaryota"/>
</dbReference>
<dbReference type="HOGENOM" id="CLU_769401_0_0_1"/>
<dbReference type="KEGG" id="ago:AGOS_AFR162C"/>
<dbReference type="OrthoDB" id="4036043at2759"/>